<feature type="domain" description="PDZ" evidence="12">
    <location>
        <begin position="226"/>
        <end position="269"/>
    </location>
</feature>
<dbReference type="PANTHER" id="PTHR42837">
    <property type="entry name" value="REGULATOR OF SIGMA-E PROTEASE RSEP"/>
    <property type="match status" value="1"/>
</dbReference>
<dbReference type="EC" id="3.4.24.-" evidence="11"/>
<keyword evidence="11" id="KW-0479">Metal-binding</keyword>
<dbReference type="Proteomes" id="UP001267426">
    <property type="component" value="Unassembled WGS sequence"/>
</dbReference>
<dbReference type="NCBIfam" id="TIGR00054">
    <property type="entry name" value="RIP metalloprotease RseP"/>
    <property type="match status" value="1"/>
</dbReference>
<reference evidence="13 14" key="1">
    <citation type="submission" date="2023-09" db="EMBL/GenBank/DDBJ databases">
        <authorList>
            <person name="Rey-Velasco X."/>
        </authorList>
    </citation>
    <scope>NUCLEOTIDE SEQUENCE [LARGE SCALE GENOMIC DNA]</scope>
    <source>
        <strain evidence="13 14">F394</strain>
    </source>
</reference>
<evidence type="ECO:0000256" key="3">
    <source>
        <dbReference type="ARBA" id="ARBA00007931"/>
    </source>
</evidence>
<proteinExistence type="inferred from homology"/>
<sequence length="481" mass="51413">MDAILNSLSYFLWVAVALGILVTIHELGHFLAARLFKMRVDAFSIGFPPNIVDKQVGATRYRLGAVPLGGYVKIAGMVDESLDAEGLESEPAPDEFRAKPVWQRMVVISAGVVFNLILASLLYAALAFAYGVSYTPLENIRLEVTDGSIASDLGLETGDRIVAVNGERVERFEEVFTPGALSADPFRLTVERGGEEVELDGPDDLLTRFSRRQREVEEAGEPVSLGGIFGADIQLPTVLAGTAPGSAAAQAGLQAGDRILAVDGEPVDSWGRLTDRILASDGRPLAVRWARPDSLEEGGAEAAGGARVVQHRGAATVYEATVAPRRSGDRYVLGIQQDITALGQRVDRVGAGTALASGVERTASITGATFAFIGKLVTGRESVRENVGGPLIIAKQSKEAADRGLRSFWEFVAYLSIALAVFNVLPIPALDGGHLVFLAYEAVARREPSLKVRMVVQQVGVALILALMVFVIFNDAVRWFG</sequence>
<name>A0ABU3BQM8_9BACT</name>
<keyword evidence="10 11" id="KW-0472">Membrane</keyword>
<dbReference type="SUPFAM" id="SSF50156">
    <property type="entry name" value="PDZ domain-like"/>
    <property type="match status" value="2"/>
</dbReference>
<gene>
    <name evidence="13" type="primary">rseP</name>
    <name evidence="13" type="ORF">RM540_07500</name>
</gene>
<feature type="transmembrane region" description="Helical" evidence="11">
    <location>
        <begin position="12"/>
        <end position="32"/>
    </location>
</feature>
<evidence type="ECO:0000256" key="4">
    <source>
        <dbReference type="ARBA" id="ARBA00022670"/>
    </source>
</evidence>
<evidence type="ECO:0000256" key="7">
    <source>
        <dbReference type="ARBA" id="ARBA00022833"/>
    </source>
</evidence>
<dbReference type="PROSITE" id="PS50106">
    <property type="entry name" value="PDZ"/>
    <property type="match status" value="1"/>
</dbReference>
<dbReference type="InterPro" id="IPR008915">
    <property type="entry name" value="Peptidase_M50"/>
</dbReference>
<evidence type="ECO:0000256" key="1">
    <source>
        <dbReference type="ARBA" id="ARBA00001947"/>
    </source>
</evidence>
<feature type="transmembrane region" description="Helical" evidence="11">
    <location>
        <begin position="452"/>
        <end position="473"/>
    </location>
</feature>
<evidence type="ECO:0000256" key="11">
    <source>
        <dbReference type="RuleBase" id="RU362031"/>
    </source>
</evidence>
<evidence type="ECO:0000256" key="10">
    <source>
        <dbReference type="ARBA" id="ARBA00023136"/>
    </source>
</evidence>
<evidence type="ECO:0000256" key="8">
    <source>
        <dbReference type="ARBA" id="ARBA00022989"/>
    </source>
</evidence>
<comment type="caution">
    <text evidence="13">The sequence shown here is derived from an EMBL/GenBank/DDBJ whole genome shotgun (WGS) entry which is preliminary data.</text>
</comment>
<dbReference type="CDD" id="cd06163">
    <property type="entry name" value="S2P-M50_PDZ_RseP-like"/>
    <property type="match status" value="2"/>
</dbReference>
<dbReference type="GO" id="GO:0008237">
    <property type="term" value="F:metallopeptidase activity"/>
    <property type="evidence" value="ECO:0007669"/>
    <property type="project" value="UniProtKB-KW"/>
</dbReference>
<comment type="subcellular location">
    <subcellularLocation>
        <location evidence="2">Membrane</location>
        <topology evidence="2">Multi-pass membrane protein</topology>
    </subcellularLocation>
</comment>
<feature type="transmembrane region" description="Helical" evidence="11">
    <location>
        <begin position="106"/>
        <end position="132"/>
    </location>
</feature>
<dbReference type="InterPro" id="IPR001478">
    <property type="entry name" value="PDZ"/>
</dbReference>
<organism evidence="13 14">
    <name type="scientific">Rubrivirga litoralis</name>
    <dbReference type="NCBI Taxonomy" id="3075598"/>
    <lineage>
        <taxon>Bacteria</taxon>
        <taxon>Pseudomonadati</taxon>
        <taxon>Rhodothermota</taxon>
        <taxon>Rhodothermia</taxon>
        <taxon>Rhodothermales</taxon>
        <taxon>Rubricoccaceae</taxon>
        <taxon>Rubrivirga</taxon>
    </lineage>
</organism>
<dbReference type="PANTHER" id="PTHR42837:SF2">
    <property type="entry name" value="MEMBRANE METALLOPROTEASE ARASP2, CHLOROPLASTIC-RELATED"/>
    <property type="match status" value="1"/>
</dbReference>
<evidence type="ECO:0000256" key="6">
    <source>
        <dbReference type="ARBA" id="ARBA00022801"/>
    </source>
</evidence>
<keyword evidence="6 11" id="KW-0378">Hydrolase</keyword>
<evidence type="ECO:0000256" key="2">
    <source>
        <dbReference type="ARBA" id="ARBA00004141"/>
    </source>
</evidence>
<keyword evidence="8 11" id="KW-1133">Transmembrane helix</keyword>
<dbReference type="RefSeq" id="WP_311662934.1">
    <property type="nucleotide sequence ID" value="NZ_JAVRHT010000014.1"/>
</dbReference>
<protein>
    <recommendedName>
        <fullName evidence="11">Zinc metalloprotease</fullName>
        <ecNumber evidence="11">3.4.24.-</ecNumber>
    </recommendedName>
</protein>
<dbReference type="Gene3D" id="2.30.42.10">
    <property type="match status" value="2"/>
</dbReference>
<keyword evidence="4" id="KW-0645">Protease</keyword>
<keyword evidence="9 11" id="KW-0482">Metalloprotease</keyword>
<evidence type="ECO:0000256" key="9">
    <source>
        <dbReference type="ARBA" id="ARBA00023049"/>
    </source>
</evidence>
<dbReference type="SMART" id="SM00228">
    <property type="entry name" value="PDZ"/>
    <property type="match status" value="2"/>
</dbReference>
<accession>A0ABU3BQM8</accession>
<evidence type="ECO:0000313" key="14">
    <source>
        <dbReference type="Proteomes" id="UP001267426"/>
    </source>
</evidence>
<keyword evidence="14" id="KW-1185">Reference proteome</keyword>
<dbReference type="InterPro" id="IPR004387">
    <property type="entry name" value="Pept_M50_Zn"/>
</dbReference>
<evidence type="ECO:0000313" key="13">
    <source>
        <dbReference type="EMBL" id="MDT0631592.1"/>
    </source>
</evidence>
<comment type="cofactor">
    <cofactor evidence="1 11">
        <name>Zn(2+)</name>
        <dbReference type="ChEBI" id="CHEBI:29105"/>
    </cofactor>
</comment>
<evidence type="ECO:0000256" key="5">
    <source>
        <dbReference type="ARBA" id="ARBA00022692"/>
    </source>
</evidence>
<keyword evidence="5 11" id="KW-0812">Transmembrane</keyword>
<evidence type="ECO:0000259" key="12">
    <source>
        <dbReference type="PROSITE" id="PS50106"/>
    </source>
</evidence>
<dbReference type="Pfam" id="PF17820">
    <property type="entry name" value="PDZ_6"/>
    <property type="match status" value="2"/>
</dbReference>
<dbReference type="InterPro" id="IPR041489">
    <property type="entry name" value="PDZ_6"/>
</dbReference>
<keyword evidence="7 11" id="KW-0862">Zinc</keyword>
<dbReference type="Pfam" id="PF02163">
    <property type="entry name" value="Peptidase_M50"/>
    <property type="match status" value="1"/>
</dbReference>
<comment type="similarity">
    <text evidence="3 11">Belongs to the peptidase M50B family.</text>
</comment>
<dbReference type="EMBL" id="JAVRHT010000014">
    <property type="protein sequence ID" value="MDT0631592.1"/>
    <property type="molecule type" value="Genomic_DNA"/>
</dbReference>
<dbReference type="InterPro" id="IPR036034">
    <property type="entry name" value="PDZ_sf"/>
</dbReference>